<dbReference type="PROSITE" id="PS50125">
    <property type="entry name" value="GUANYLATE_CYCLASE_2"/>
    <property type="match status" value="1"/>
</dbReference>
<dbReference type="Proteomes" id="UP000599109">
    <property type="component" value="Unassembled WGS sequence"/>
</dbReference>
<evidence type="ECO:0000313" key="2">
    <source>
        <dbReference type="EMBL" id="MBL0391775.1"/>
    </source>
</evidence>
<reference evidence="2 3" key="1">
    <citation type="journal article" date="2017" name="Int. J. Syst. Evol. Microbiol.">
        <title>Ramlibacter monticola sp. nov., isolated from forest soil.</title>
        <authorList>
            <person name="Chaudhary D.K."/>
            <person name="Kim J."/>
        </authorList>
    </citation>
    <scope>NUCLEOTIDE SEQUENCE [LARGE SCALE GENOMIC DNA]</scope>
    <source>
        <strain evidence="2 3">KACC 19175</strain>
    </source>
</reference>
<dbReference type="GO" id="GO:0035556">
    <property type="term" value="P:intracellular signal transduction"/>
    <property type="evidence" value="ECO:0007669"/>
    <property type="project" value="InterPro"/>
</dbReference>
<dbReference type="Gene3D" id="1.25.40.10">
    <property type="entry name" value="Tetratricopeptide repeat domain"/>
    <property type="match status" value="1"/>
</dbReference>
<dbReference type="Pfam" id="PF00211">
    <property type="entry name" value="Guanylate_cyc"/>
    <property type="match status" value="1"/>
</dbReference>
<dbReference type="GO" id="GO:0004016">
    <property type="term" value="F:adenylate cyclase activity"/>
    <property type="evidence" value="ECO:0007669"/>
    <property type="project" value="UniProtKB-ARBA"/>
</dbReference>
<organism evidence="2 3">
    <name type="scientific">Ramlibacter monticola</name>
    <dbReference type="NCBI Taxonomy" id="1926872"/>
    <lineage>
        <taxon>Bacteria</taxon>
        <taxon>Pseudomonadati</taxon>
        <taxon>Pseudomonadota</taxon>
        <taxon>Betaproteobacteria</taxon>
        <taxon>Burkholderiales</taxon>
        <taxon>Comamonadaceae</taxon>
        <taxon>Ramlibacter</taxon>
    </lineage>
</organism>
<name>A0A936YYG2_9BURK</name>
<keyword evidence="3" id="KW-1185">Reference proteome</keyword>
<dbReference type="PANTHER" id="PTHR43081">
    <property type="entry name" value="ADENYLATE CYCLASE, TERMINAL-DIFFERENTIATION SPECIFIC-RELATED"/>
    <property type="match status" value="1"/>
</dbReference>
<dbReference type="InterPro" id="IPR001054">
    <property type="entry name" value="A/G_cyclase"/>
</dbReference>
<dbReference type="SUPFAM" id="SSF48452">
    <property type="entry name" value="TPR-like"/>
    <property type="match status" value="1"/>
</dbReference>
<dbReference type="InterPro" id="IPR050697">
    <property type="entry name" value="Adenylyl/Guanylyl_Cyclase_3/4"/>
</dbReference>
<dbReference type="GO" id="GO:0009190">
    <property type="term" value="P:cyclic nucleotide biosynthetic process"/>
    <property type="evidence" value="ECO:0007669"/>
    <property type="project" value="InterPro"/>
</dbReference>
<dbReference type="CDD" id="cd07302">
    <property type="entry name" value="CHD"/>
    <property type="match status" value="1"/>
</dbReference>
<feature type="domain" description="Guanylate cyclase" evidence="1">
    <location>
        <begin position="1"/>
        <end position="112"/>
    </location>
</feature>
<sequence length="572" mass="61297">MADVVESVRLMEQDEQEFIRRWQSFVGFVQQRLPADSGRIHKSLGDGLMLEFSDPQGCVRAALAMRAWFADSNERLPPEDRVQLRIGAHLADFVADEYDIYGTDVNLAARIASLAGPGEIVISAALRRHLGAQPAMVLQDLGSCHLKHVKEPVHAFRIGEAGQAPVMPVRRLATHSLRPTVAVLPFGMERPAAGGLTGEALADDIVAALADSDQLQVVSRLSTAPFVAGKASLDAVRRTLGAHYVLTGRARGAATRLSLYVELADAITGHVAWAQSFRGPLREADLGEGRLMREVVTALHSAVVSHELERSRDLALPALEGFTLLLSSIGVMHRLAAADLERARAMLEHLVDRGRGHPGPHAWLAHLHLLRLRQHGAGNDGMDADKARQHAESAMQCDAGAVAALAMHGQALLYASHDAEAADECYAQALSTRPDDPLTLVLQAELRALQGRGEVARELAARALAGGALAPMRYLYEGVGALAALVAGDLREAAASARRAVQRNPQYLPALRTLIVAQVLDGEVAEARRSTQRLAARRPVQASQVALQPLPACSRVADCFAEALQRAAAPPG</sequence>
<dbReference type="SUPFAM" id="SSF55073">
    <property type="entry name" value="Nucleotide cyclase"/>
    <property type="match status" value="1"/>
</dbReference>
<proteinExistence type="predicted"/>
<dbReference type="Gene3D" id="3.30.70.1230">
    <property type="entry name" value="Nucleotide cyclase"/>
    <property type="match status" value="1"/>
</dbReference>
<evidence type="ECO:0000313" key="3">
    <source>
        <dbReference type="Proteomes" id="UP000599109"/>
    </source>
</evidence>
<accession>A0A936YYG2</accession>
<comment type="caution">
    <text evidence="2">The sequence shown here is derived from an EMBL/GenBank/DDBJ whole genome shotgun (WGS) entry which is preliminary data.</text>
</comment>
<gene>
    <name evidence="2" type="ORF">JJ685_11565</name>
</gene>
<dbReference type="InterPro" id="IPR011990">
    <property type="entry name" value="TPR-like_helical_dom_sf"/>
</dbReference>
<evidence type="ECO:0000259" key="1">
    <source>
        <dbReference type="PROSITE" id="PS50125"/>
    </source>
</evidence>
<protein>
    <submittedName>
        <fullName evidence="2">Adenylate/guanylate cyclase domain-containing protein</fullName>
    </submittedName>
</protein>
<dbReference type="AlphaFoldDB" id="A0A936YYG2"/>
<dbReference type="EMBL" id="JAEQNE010000002">
    <property type="protein sequence ID" value="MBL0391775.1"/>
    <property type="molecule type" value="Genomic_DNA"/>
</dbReference>
<dbReference type="InterPro" id="IPR029787">
    <property type="entry name" value="Nucleotide_cyclase"/>
</dbReference>
<dbReference type="PANTHER" id="PTHR43081:SF1">
    <property type="entry name" value="ADENYLATE CYCLASE, TERMINAL-DIFFERENTIATION SPECIFIC"/>
    <property type="match status" value="1"/>
</dbReference>